<evidence type="ECO:0000313" key="3">
    <source>
        <dbReference type="Proteomes" id="UP000681075"/>
    </source>
</evidence>
<comment type="caution">
    <text evidence="2">The sequence shown here is derived from an EMBL/GenBank/DDBJ whole genome shotgun (WGS) entry which is preliminary data.</text>
</comment>
<gene>
    <name evidence="2" type="ORF">TMPK1_21770</name>
</gene>
<reference evidence="2" key="1">
    <citation type="submission" date="2021-02" db="EMBL/GenBank/DDBJ databases">
        <title>Genome sequence of Rhodospirillales sp. strain TMPK1 isolated from soil.</title>
        <authorList>
            <person name="Nakai R."/>
            <person name="Kusada H."/>
            <person name="Tamaki H."/>
        </authorList>
    </citation>
    <scope>NUCLEOTIDE SEQUENCE</scope>
    <source>
        <strain evidence="2">TMPK1</strain>
    </source>
</reference>
<dbReference type="SUPFAM" id="SSF52540">
    <property type="entry name" value="P-loop containing nucleoside triphosphate hydrolases"/>
    <property type="match status" value="1"/>
</dbReference>
<name>A0A8S8XFS2_9PROT</name>
<dbReference type="Gene3D" id="3.90.320.10">
    <property type="match status" value="1"/>
</dbReference>
<dbReference type="NCBIfam" id="TIGR02786">
    <property type="entry name" value="addB_alphas"/>
    <property type="match status" value="1"/>
</dbReference>
<evidence type="ECO:0000259" key="1">
    <source>
        <dbReference type="Pfam" id="PF12705"/>
    </source>
</evidence>
<dbReference type="InterPro" id="IPR014153">
    <property type="entry name" value="Ds_break_AddB"/>
</dbReference>
<accession>A0A8S8XFS2</accession>
<dbReference type="AlphaFoldDB" id="A0A8S8XFS2"/>
<protein>
    <submittedName>
        <fullName evidence="2">Double-strand break repair protein AddB</fullName>
    </submittedName>
</protein>
<feature type="domain" description="PD-(D/E)XK endonuclease-like" evidence="1">
    <location>
        <begin position="695"/>
        <end position="933"/>
    </location>
</feature>
<dbReference type="InterPro" id="IPR038726">
    <property type="entry name" value="PDDEXK_AddAB-type"/>
</dbReference>
<organism evidence="2 3">
    <name type="scientific">Roseiterribacter gracilis</name>
    <dbReference type="NCBI Taxonomy" id="2812848"/>
    <lineage>
        <taxon>Bacteria</taxon>
        <taxon>Pseudomonadati</taxon>
        <taxon>Pseudomonadota</taxon>
        <taxon>Alphaproteobacteria</taxon>
        <taxon>Rhodospirillales</taxon>
        <taxon>Roseiterribacteraceae</taxon>
        <taxon>Roseiterribacter</taxon>
    </lineage>
</organism>
<proteinExistence type="predicted"/>
<dbReference type="InterPro" id="IPR027417">
    <property type="entry name" value="P-loop_NTPase"/>
</dbReference>
<sequence>MAGGSLNVFAIPPGVGFVDVLAKGLLADHRRNPLDLAATTVLLPTRRAARSLREAFLREGDAAPLLLPRMQPLGDLDSDELLLDAESTLADLPPAISPLRRRLLLAKLVAKREPMSPDRALALADELGSLLDEAQMHEIEFAALNALVPVELAQHWQVTLEFLQIVTTHWPAILAAEGAIDPAERRRRVLDAQAEAWRVAPPPGPVIAAGTTGSIPAVARLLKVIAAMPRGAVVLDGVDLTLDEAAWNAIDDTHPQAGLQRLLQVLHVKRSDVRPWPDAPATPPRAQLWSAALRPAPTTGAWRANQFAADAVQGLTRIDCSTHEHEADTIALLFRDQLREPGKTAMLVTPDRTLARRVATAMRRWEIELDDSGGTRLGDTPVGAFLRLLADVAAQGWAPIPLLSLLKHPLAAGGTATAAFRRDARQLERDVLRGPRPGPGAEGLQRALGAESPFVTNLAQRLGAFDLLFAGGDVAIATLVEALIVAAELLAETDEDSGVARLWRGEDGEAAAATLDEMMTAARDLDPIAPDAFPSLLSAVLQSVTVRPRYGTHPRLAIYGPLEARLQSADLIVLGGLNEGTWPREASDDPWLSRGMRKALDLPLPERRIGQAAHDVATLACAPRVVLTRGERVDARPSVPSRWLQRLDAALAAADQHVPRDLPHARWVSLLDLPDAVVPCAQPAPRPPVALRPRSLSVTEIETWMRDPYAIYARHVLKLTALHEIDEEPGAADRGQFVHDALDRFVATYPDSLPPDALPQLLAMGRDAFGDALARPLVWGFWWPRFERVARWFITAETERRAAGARPRKTEVKGTLTLSASYGDFVLRARADRVDSIGGGIGIVDYKTGRAPPGTEIGTGFAPQLPLEAAIARAGGFKDVPAATVVELAFWRLAGGNPPGEIVTIDGDLDALADAARDGLLQLIERFDRQDTPYLSQPIPSKRPRFSDYAHLARVLEWSGEGAPE</sequence>
<dbReference type="InterPro" id="IPR011604">
    <property type="entry name" value="PDDEXK-like_dom_sf"/>
</dbReference>
<dbReference type="Proteomes" id="UP000681075">
    <property type="component" value="Unassembled WGS sequence"/>
</dbReference>
<dbReference type="Pfam" id="PF12705">
    <property type="entry name" value="PDDEXK_1"/>
    <property type="match status" value="1"/>
</dbReference>
<evidence type="ECO:0000313" key="2">
    <source>
        <dbReference type="EMBL" id="GIL39940.1"/>
    </source>
</evidence>
<dbReference type="EMBL" id="BOPV01000001">
    <property type="protein sequence ID" value="GIL39940.1"/>
    <property type="molecule type" value="Genomic_DNA"/>
</dbReference>
<dbReference type="RefSeq" id="WP_420243057.1">
    <property type="nucleotide sequence ID" value="NZ_BOPV01000001.1"/>
</dbReference>
<keyword evidence="3" id="KW-1185">Reference proteome</keyword>